<proteinExistence type="predicted"/>
<comment type="caution">
    <text evidence="2">The sequence shown here is derived from an EMBL/GenBank/DDBJ whole genome shotgun (WGS) entry which is preliminary data.</text>
</comment>
<gene>
    <name evidence="2" type="ORF">RQM65_05890</name>
</gene>
<reference evidence="2 3" key="1">
    <citation type="submission" date="2023-09" db="EMBL/GenBank/DDBJ databases">
        <title>Novel taxa isolated from Blanes Bay.</title>
        <authorList>
            <person name="Rey-Velasco X."/>
            <person name="Lucena T."/>
        </authorList>
    </citation>
    <scope>NUCLEOTIDE SEQUENCE [LARGE SCALE GENOMIC DNA]</scope>
    <source>
        <strain evidence="2 3">S334</strain>
    </source>
</reference>
<dbReference type="EMBL" id="JAVTTP010000001">
    <property type="protein sequence ID" value="MDT7828188.1"/>
    <property type="molecule type" value="Genomic_DNA"/>
</dbReference>
<protein>
    <submittedName>
        <fullName evidence="2">Uncharacterized protein</fullName>
    </submittedName>
</protein>
<feature type="chain" id="PRO_5045253431" evidence="1">
    <location>
        <begin position="23"/>
        <end position="148"/>
    </location>
</feature>
<accession>A0ABU3L4J9</accession>
<organism evidence="2 3">
    <name type="scientific">Pricia mediterranea</name>
    <dbReference type="NCBI Taxonomy" id="3076079"/>
    <lineage>
        <taxon>Bacteria</taxon>
        <taxon>Pseudomonadati</taxon>
        <taxon>Bacteroidota</taxon>
        <taxon>Flavobacteriia</taxon>
        <taxon>Flavobacteriales</taxon>
        <taxon>Flavobacteriaceae</taxon>
        <taxon>Pricia</taxon>
    </lineage>
</organism>
<dbReference type="RefSeq" id="WP_314013365.1">
    <property type="nucleotide sequence ID" value="NZ_JAVTTP010000001.1"/>
</dbReference>
<evidence type="ECO:0000313" key="2">
    <source>
        <dbReference type="EMBL" id="MDT7828188.1"/>
    </source>
</evidence>
<feature type="signal peptide" evidence="1">
    <location>
        <begin position="1"/>
        <end position="22"/>
    </location>
</feature>
<sequence>MNKKNFIFSIATGLLFTNGVFAGDLPTEKDEQIVKSVTYIEDESQIELGFDTADYLPEGFNPYKIYVNLDAIIFLEDEIGEEANLKKYLPANFDAYAYPNDVAAFNYIDEDDVVTMDFDTEAYLPSGFDAYAKTTKDREGVRREKTAK</sequence>
<name>A0ABU3L4J9_9FLAO</name>
<evidence type="ECO:0000256" key="1">
    <source>
        <dbReference type="SAM" id="SignalP"/>
    </source>
</evidence>
<keyword evidence="3" id="KW-1185">Reference proteome</keyword>
<dbReference type="Proteomes" id="UP001250656">
    <property type="component" value="Unassembled WGS sequence"/>
</dbReference>
<keyword evidence="1" id="KW-0732">Signal</keyword>
<evidence type="ECO:0000313" key="3">
    <source>
        <dbReference type="Proteomes" id="UP001250656"/>
    </source>
</evidence>